<accession>A0A8B9YBI6</accession>
<evidence type="ECO:0000256" key="4">
    <source>
        <dbReference type="ARBA" id="ARBA00023273"/>
    </source>
</evidence>
<reference evidence="6" key="2">
    <citation type="submission" date="2025-05" db="UniProtKB">
        <authorList>
            <consortium name="Ensembl"/>
        </authorList>
    </citation>
    <scope>IDENTIFICATION</scope>
</reference>
<feature type="region of interest" description="Disordered" evidence="5">
    <location>
        <begin position="214"/>
        <end position="310"/>
    </location>
</feature>
<dbReference type="Pfam" id="PF12799">
    <property type="entry name" value="LRR_4"/>
    <property type="match status" value="1"/>
</dbReference>
<keyword evidence="4" id="KW-0966">Cell projection</keyword>
<sequence>MKGRKPGNTPENWLRCPQAQLLVSQGSHKPSSASLTPGGPVSPLVQLLSQGGPGTWGSHPFLQLFCDSVVFPPPFPYSFLSLAGNQIRQVENLRDLPHLQFLDLSENLIETLKLDEFPESLLILNLTGNSCTNQDGYRKLLTEALPLLLDLDGQPVAERWTSDEEGTALSDEDEEFPELRGPFCSERGFLKELEQGMSRHRELRQQTALLEHQLRVETQPTLTDLPPLPGAPMAGDSSPSVTPTQEKETTPEPASLPEASSTTKRLCPLAPRGQQSTMQARKGARAATAPKASLAGAPSTTKTVTKKIKK</sequence>
<dbReference type="PANTHER" id="PTHR45973">
    <property type="entry name" value="PROTEIN PHOSPHATASE 1 REGULATORY SUBUNIT SDS22-RELATED"/>
    <property type="match status" value="1"/>
</dbReference>
<dbReference type="Proteomes" id="UP000694520">
    <property type="component" value="Chromosome 19"/>
</dbReference>
<dbReference type="Ensembl" id="ENSBGRT00000035967.1">
    <property type="protein sequence ID" value="ENSBGRP00000031097.1"/>
    <property type="gene ID" value="ENSBGRG00000019490.1"/>
</dbReference>
<evidence type="ECO:0000256" key="3">
    <source>
        <dbReference type="ARBA" id="ARBA00022737"/>
    </source>
</evidence>
<evidence type="ECO:0000313" key="6">
    <source>
        <dbReference type="Ensembl" id="ENSBGRP00000031165.1"/>
    </source>
</evidence>
<dbReference type="InterPro" id="IPR050576">
    <property type="entry name" value="Cilia_flagella_integrity"/>
</dbReference>
<feature type="compositionally biased region" description="Acidic residues" evidence="5">
    <location>
        <begin position="163"/>
        <end position="176"/>
    </location>
</feature>
<dbReference type="AlphaFoldDB" id="A0A8B9YBI6"/>
<protein>
    <submittedName>
        <fullName evidence="6">Leucine rich repeat containing 46</fullName>
    </submittedName>
</protein>
<dbReference type="GeneTree" id="ENSGT00940000161315"/>
<gene>
    <name evidence="6" type="primary">LRRC46</name>
</gene>
<feature type="region of interest" description="Disordered" evidence="5">
    <location>
        <begin position="161"/>
        <end position="181"/>
    </location>
</feature>
<comment type="subcellular location">
    <subcellularLocation>
        <location evidence="1">Cell projection</location>
    </subcellularLocation>
</comment>
<organism evidence="6 7">
    <name type="scientific">Bos mutus grunniens</name>
    <name type="common">Wild yak</name>
    <name type="synonym">Bos grunniens</name>
    <dbReference type="NCBI Taxonomy" id="30521"/>
    <lineage>
        <taxon>Eukaryota</taxon>
        <taxon>Metazoa</taxon>
        <taxon>Chordata</taxon>
        <taxon>Craniata</taxon>
        <taxon>Vertebrata</taxon>
        <taxon>Euteleostomi</taxon>
        <taxon>Mammalia</taxon>
        <taxon>Eutheria</taxon>
        <taxon>Laurasiatheria</taxon>
        <taxon>Artiodactyla</taxon>
        <taxon>Ruminantia</taxon>
        <taxon>Pecora</taxon>
        <taxon>Bovidae</taxon>
        <taxon>Bovinae</taxon>
        <taxon>Bos</taxon>
    </lineage>
</organism>
<keyword evidence="7" id="KW-1185">Reference proteome</keyword>
<keyword evidence="3" id="KW-0677">Repeat</keyword>
<evidence type="ECO:0000256" key="5">
    <source>
        <dbReference type="SAM" id="MobiDB-lite"/>
    </source>
</evidence>
<evidence type="ECO:0000313" key="7">
    <source>
        <dbReference type="Proteomes" id="UP000694520"/>
    </source>
</evidence>
<keyword evidence="2" id="KW-0433">Leucine-rich repeat</keyword>
<proteinExistence type="predicted"/>
<dbReference type="Gene3D" id="3.80.10.10">
    <property type="entry name" value="Ribonuclease Inhibitor"/>
    <property type="match status" value="1"/>
</dbReference>
<evidence type="ECO:0000256" key="1">
    <source>
        <dbReference type="ARBA" id="ARBA00004316"/>
    </source>
</evidence>
<dbReference type="PANTHER" id="PTHR45973:SF9">
    <property type="entry name" value="LEUCINE-RICH REPEAT-CONTAINING PROTEIN 46"/>
    <property type="match status" value="1"/>
</dbReference>
<dbReference type="InterPro" id="IPR032675">
    <property type="entry name" value="LRR_dom_sf"/>
</dbReference>
<evidence type="ECO:0000256" key="2">
    <source>
        <dbReference type="ARBA" id="ARBA00022614"/>
    </source>
</evidence>
<dbReference type="InterPro" id="IPR025875">
    <property type="entry name" value="Leu-rich_rpt_4"/>
</dbReference>
<dbReference type="SUPFAM" id="SSF52058">
    <property type="entry name" value="L domain-like"/>
    <property type="match status" value="1"/>
</dbReference>
<reference evidence="6" key="1">
    <citation type="submission" date="2019-05" db="EMBL/GenBank/DDBJ databases">
        <authorList>
            <person name="Zhang S."/>
            <person name="Liu J."/>
        </authorList>
    </citation>
    <scope>NUCLEOTIDE SEQUENCE [LARGE SCALE GENOMIC DNA]</scope>
</reference>
<dbReference type="Ensembl" id="ENSBGRT00000036041.1">
    <property type="protein sequence ID" value="ENSBGRP00000031165.1"/>
    <property type="gene ID" value="ENSBGRG00000019490.1"/>
</dbReference>
<name>A0A8B9YBI6_BOSMU</name>